<keyword evidence="3" id="KW-1185">Reference proteome</keyword>
<feature type="chain" id="PRO_5046382883" evidence="1">
    <location>
        <begin position="26"/>
        <end position="177"/>
    </location>
</feature>
<evidence type="ECO:0000313" key="2">
    <source>
        <dbReference type="EMBL" id="MBB5987887.1"/>
    </source>
</evidence>
<evidence type="ECO:0000313" key="3">
    <source>
        <dbReference type="Proteomes" id="UP001138540"/>
    </source>
</evidence>
<evidence type="ECO:0000256" key="1">
    <source>
        <dbReference type="SAM" id="SignalP"/>
    </source>
</evidence>
<proteinExistence type="predicted"/>
<keyword evidence="1" id="KW-0732">Signal</keyword>
<organism evidence="2 3">
    <name type="scientific">Sphingobium lignivorans</name>
    <dbReference type="NCBI Taxonomy" id="2735886"/>
    <lineage>
        <taxon>Bacteria</taxon>
        <taxon>Pseudomonadati</taxon>
        <taxon>Pseudomonadota</taxon>
        <taxon>Alphaproteobacteria</taxon>
        <taxon>Sphingomonadales</taxon>
        <taxon>Sphingomonadaceae</taxon>
        <taxon>Sphingobium</taxon>
    </lineage>
</organism>
<name>A0ABR6NKT4_9SPHN</name>
<accession>A0ABR6NKT4</accession>
<gene>
    <name evidence="2" type="ORF">HNP60_003861</name>
</gene>
<dbReference type="Proteomes" id="UP001138540">
    <property type="component" value="Unassembled WGS sequence"/>
</dbReference>
<dbReference type="InterPro" id="IPR006311">
    <property type="entry name" value="TAT_signal"/>
</dbReference>
<dbReference type="RefSeq" id="WP_184052082.1">
    <property type="nucleotide sequence ID" value="NZ_JACHKA010000001.1"/>
</dbReference>
<comment type="caution">
    <text evidence="2">The sequence shown here is derived from an EMBL/GenBank/DDBJ whole genome shotgun (WGS) entry which is preliminary data.</text>
</comment>
<feature type="signal peptide" evidence="1">
    <location>
        <begin position="1"/>
        <end position="25"/>
    </location>
</feature>
<dbReference type="EMBL" id="JACHKA010000001">
    <property type="protein sequence ID" value="MBB5987887.1"/>
    <property type="molecule type" value="Genomic_DNA"/>
</dbReference>
<protein>
    <submittedName>
        <fullName evidence="2">Uncharacterized protein</fullName>
    </submittedName>
</protein>
<reference evidence="2 3" key="1">
    <citation type="submission" date="2020-08" db="EMBL/GenBank/DDBJ databases">
        <title>Exploring microbial biodiversity for novel pathways involved in the catabolism of aromatic compounds derived from lignin.</title>
        <authorList>
            <person name="Elkins J."/>
        </authorList>
    </citation>
    <scope>NUCLEOTIDE SEQUENCE [LARGE SCALE GENOMIC DNA]</scope>
    <source>
        <strain evidence="2 3">B1D3A</strain>
    </source>
</reference>
<dbReference type="PROSITE" id="PS51318">
    <property type="entry name" value="TAT"/>
    <property type="match status" value="1"/>
</dbReference>
<sequence>MIRRDLLKLGSLATAGLAFPAPLFAATGRAQAMSVIIDPRFKAALAFADAARLGGARVFASEGDLVSLWYGPLHDASPVGLRGLTGYGDMIVAGGLAAAARRPFSFRMSHHVAQGEQLHRLSVGSPAQADVLQAAGDQWPRALWSLMTAGSGTPGKVRAGQTEAAGREGTLWSWAIA</sequence>